<evidence type="ECO:0000313" key="2">
    <source>
        <dbReference type="Proteomes" id="UP000198929"/>
    </source>
</evidence>
<proteinExistence type="predicted"/>
<accession>A0A1H9P968</accession>
<evidence type="ECO:0000313" key="1">
    <source>
        <dbReference type="EMBL" id="SER44445.1"/>
    </source>
</evidence>
<name>A0A1H9P968_9CORY</name>
<organism evidence="1 2">
    <name type="scientific">Corynebacterium cystitidis DSM 20524</name>
    <dbReference type="NCBI Taxonomy" id="1121357"/>
    <lineage>
        <taxon>Bacteria</taxon>
        <taxon>Bacillati</taxon>
        <taxon>Actinomycetota</taxon>
        <taxon>Actinomycetes</taxon>
        <taxon>Mycobacteriales</taxon>
        <taxon>Corynebacteriaceae</taxon>
        <taxon>Corynebacterium</taxon>
    </lineage>
</organism>
<evidence type="ECO:0008006" key="3">
    <source>
        <dbReference type="Google" id="ProtNLM"/>
    </source>
</evidence>
<dbReference type="STRING" id="1121357.SAMN05661109_00248"/>
<protein>
    <recommendedName>
        <fullName evidence="3">DUF4192 domain-containing protein</fullName>
    </recommendedName>
</protein>
<sequence length="380" mass="40564">MTNTMNFPPSSDTTDHLNTPGDLMAAVPGILGFYPHESIIIVGMHAGTTGGNLTLGPVMRADLNHWQDLPNALNTPSAADCEVFFAFLVTRSPESPTVGDLIDALYQIHDEHGDCLIHACWVLSEIATGSHYDLCFGEVPPYWVSGAVPCIALSPAMQPLIENGGLPALTRDDTVDYFAKIALDHDTRDTFDGACQLAYCRGQDLHDRLERQLPGPAEAVQDADRALAHANETPLVNPYDDKDLTTVWAESEGDPVSNDVVAVMTCLSRSRLRDSIVVTALAQPQRAGTLLLFIARVSSGVIRANALSVWAIVAMSAGLYSWASAALKNAQVELEGHGLSAALLKGLAIGGYDRLLLAVKAGSEEQRDMLNLPPAPTTGG</sequence>
<dbReference type="RefSeq" id="WP_092255010.1">
    <property type="nucleotide sequence ID" value="NZ_CP047199.1"/>
</dbReference>
<reference evidence="2" key="1">
    <citation type="submission" date="2016-10" db="EMBL/GenBank/DDBJ databases">
        <authorList>
            <person name="Varghese N."/>
            <person name="Submissions S."/>
        </authorList>
    </citation>
    <scope>NUCLEOTIDE SEQUENCE [LARGE SCALE GENOMIC DNA]</scope>
    <source>
        <strain evidence="2">DSM 20524</strain>
    </source>
</reference>
<dbReference type="Proteomes" id="UP000198929">
    <property type="component" value="Unassembled WGS sequence"/>
</dbReference>
<dbReference type="EMBL" id="FOGQ01000001">
    <property type="protein sequence ID" value="SER44445.1"/>
    <property type="molecule type" value="Genomic_DNA"/>
</dbReference>
<dbReference type="AlphaFoldDB" id="A0A1H9P968"/>
<gene>
    <name evidence="1" type="ORF">SAMN05661109_00248</name>
</gene>
<keyword evidence="2" id="KW-1185">Reference proteome</keyword>
<dbReference type="Pfam" id="PF13830">
    <property type="entry name" value="DUF4192"/>
    <property type="match status" value="1"/>
</dbReference>
<dbReference type="InterPro" id="IPR025447">
    <property type="entry name" value="DUF4192"/>
</dbReference>